<keyword evidence="3" id="KW-0238">DNA-binding</keyword>
<dbReference type="PANTHER" id="PTHR30346">
    <property type="entry name" value="TRANSCRIPTIONAL DUAL REGULATOR HCAR-RELATED"/>
    <property type="match status" value="1"/>
</dbReference>
<dbReference type="GO" id="GO:0003700">
    <property type="term" value="F:DNA-binding transcription factor activity"/>
    <property type="evidence" value="ECO:0007669"/>
    <property type="project" value="InterPro"/>
</dbReference>
<dbReference type="PROSITE" id="PS50931">
    <property type="entry name" value="HTH_LYSR"/>
    <property type="match status" value="1"/>
</dbReference>
<evidence type="ECO:0000313" key="7">
    <source>
        <dbReference type="Proteomes" id="UP000251617"/>
    </source>
</evidence>
<dbReference type="PRINTS" id="PR00039">
    <property type="entry name" value="HTHLYSR"/>
</dbReference>
<dbReference type="GO" id="GO:0032993">
    <property type="term" value="C:protein-DNA complex"/>
    <property type="evidence" value="ECO:0007669"/>
    <property type="project" value="TreeGrafter"/>
</dbReference>
<evidence type="ECO:0000256" key="3">
    <source>
        <dbReference type="ARBA" id="ARBA00023125"/>
    </source>
</evidence>
<dbReference type="InterPro" id="IPR036388">
    <property type="entry name" value="WH-like_DNA-bd_sf"/>
</dbReference>
<comment type="similarity">
    <text evidence="1">Belongs to the LysR transcriptional regulatory family.</text>
</comment>
<evidence type="ECO:0000259" key="5">
    <source>
        <dbReference type="PROSITE" id="PS50931"/>
    </source>
</evidence>
<dbReference type="AlphaFoldDB" id="A0AAD0L5G1"/>
<name>A0AAD0L5G1_PSEPU</name>
<protein>
    <submittedName>
        <fullName evidence="6">LysR family transcriptional regulator</fullName>
    </submittedName>
</protein>
<dbReference type="InterPro" id="IPR000847">
    <property type="entry name" value="LysR_HTH_N"/>
</dbReference>
<dbReference type="Gene3D" id="3.40.190.10">
    <property type="entry name" value="Periplasmic binding protein-like II"/>
    <property type="match status" value="2"/>
</dbReference>
<dbReference type="GO" id="GO:0003677">
    <property type="term" value="F:DNA binding"/>
    <property type="evidence" value="ECO:0007669"/>
    <property type="project" value="UniProtKB-KW"/>
</dbReference>
<evidence type="ECO:0000256" key="2">
    <source>
        <dbReference type="ARBA" id="ARBA00023015"/>
    </source>
</evidence>
<keyword evidence="2" id="KW-0805">Transcription regulation</keyword>
<feature type="domain" description="HTH lysR-type" evidence="5">
    <location>
        <begin position="1"/>
        <end position="58"/>
    </location>
</feature>
<dbReference type="RefSeq" id="WP_063543555.1">
    <property type="nucleotide sequence ID" value="NZ_CP011789.1"/>
</dbReference>
<dbReference type="Pfam" id="PF00126">
    <property type="entry name" value="HTH_1"/>
    <property type="match status" value="1"/>
</dbReference>
<dbReference type="Pfam" id="PF03466">
    <property type="entry name" value="LysR_substrate"/>
    <property type="match status" value="1"/>
</dbReference>
<dbReference type="InterPro" id="IPR005119">
    <property type="entry name" value="LysR_subst-bd"/>
</dbReference>
<organism evidence="6 7">
    <name type="scientific">Pseudomonas putida</name>
    <name type="common">Arthrobacter siderocapsulatus</name>
    <dbReference type="NCBI Taxonomy" id="303"/>
    <lineage>
        <taxon>Bacteria</taxon>
        <taxon>Pseudomonadati</taxon>
        <taxon>Pseudomonadota</taxon>
        <taxon>Gammaproteobacteria</taxon>
        <taxon>Pseudomonadales</taxon>
        <taxon>Pseudomonadaceae</taxon>
        <taxon>Pseudomonas</taxon>
    </lineage>
</organism>
<dbReference type="CDD" id="cd08414">
    <property type="entry name" value="PBP2_LTTR_aromatics_like"/>
    <property type="match status" value="1"/>
</dbReference>
<dbReference type="FunFam" id="1.10.10.10:FF:000001">
    <property type="entry name" value="LysR family transcriptional regulator"/>
    <property type="match status" value="1"/>
</dbReference>
<accession>A0AAD0L5G1</accession>
<dbReference type="Proteomes" id="UP000251617">
    <property type="component" value="Chromosome"/>
</dbReference>
<keyword evidence="4" id="KW-0804">Transcription</keyword>
<dbReference type="SUPFAM" id="SSF46785">
    <property type="entry name" value="Winged helix' DNA-binding domain"/>
    <property type="match status" value="1"/>
</dbReference>
<dbReference type="InterPro" id="IPR036390">
    <property type="entry name" value="WH_DNA-bd_sf"/>
</dbReference>
<dbReference type="PANTHER" id="PTHR30346:SF28">
    <property type="entry name" value="HTH-TYPE TRANSCRIPTIONAL REGULATOR CYNR"/>
    <property type="match status" value="1"/>
</dbReference>
<sequence length="303" mass="33325">MEIRHFRYFLSVAQHGHFTRAAEQLGIAPPTLSRQIQDMENELGVRLFQRNQRAVRLTAAGEALRVEALQAVRQFDAAQLGAQRAGRGDVGRIELGYVASAAYSGLLQQQVTHFSQSCPGVQLNIREVGMMASPELVRDGLLDLAYVRMPMELPEELNAITLLEEGFVLALPSSSRLNELPQINAARLAGETFILPEQISGTLAVAAQGGFTPHLGPQPGSLVAVVALVSLGQGIAVVPESMVRRVSLPQVNYRPIEDCQPRSCLALLHRRFEKAPAVQRYIEMLRADQHRGLDQIPLNQLYP</sequence>
<gene>
    <name evidence="6" type="ORF">C1S65_07085</name>
</gene>
<dbReference type="Gene3D" id="1.10.10.10">
    <property type="entry name" value="Winged helix-like DNA-binding domain superfamily/Winged helix DNA-binding domain"/>
    <property type="match status" value="1"/>
</dbReference>
<dbReference type="SUPFAM" id="SSF53850">
    <property type="entry name" value="Periplasmic binding protein-like II"/>
    <property type="match status" value="1"/>
</dbReference>
<evidence type="ECO:0000313" key="6">
    <source>
        <dbReference type="EMBL" id="AXA23894.1"/>
    </source>
</evidence>
<reference evidence="6 7" key="1">
    <citation type="submission" date="2018-06" db="EMBL/GenBank/DDBJ databases">
        <title>The genome of Pseudomonas putida NX-1, a lignin degrader.</title>
        <authorList>
            <person name="Xu Z."/>
        </authorList>
    </citation>
    <scope>NUCLEOTIDE SEQUENCE [LARGE SCALE GENOMIC DNA]</scope>
    <source>
        <strain evidence="6 7">NX-1</strain>
    </source>
</reference>
<evidence type="ECO:0000256" key="1">
    <source>
        <dbReference type="ARBA" id="ARBA00009437"/>
    </source>
</evidence>
<proteinExistence type="inferred from homology"/>
<dbReference type="EMBL" id="CP030750">
    <property type="protein sequence ID" value="AXA23894.1"/>
    <property type="molecule type" value="Genomic_DNA"/>
</dbReference>
<evidence type="ECO:0000256" key="4">
    <source>
        <dbReference type="ARBA" id="ARBA00023163"/>
    </source>
</evidence>